<evidence type="ECO:0000313" key="2">
    <source>
        <dbReference type="Proteomes" id="UP000182373"/>
    </source>
</evidence>
<sequence>MQRRLEAFEDPTLDDLGGLDSVLGASNALAQSLYADRVVRAFAMAGVILSPRAVGLVDAILGENGHPLIVAAAAQSVLELSLDPRDQRRLQRRLLDRAKHYHSPSEALMASECLAGSLLLADLPGASRPAVVAALDDLDVGDPDVILRRGALLAGIAWLWARSPDVEALLRRLSTNLDAGGQAHFELALIALDRALAAQDCAALLAGLEVSRHHFDAALQAAPEFVEAAVLSRALAAVGMFCSDDEGDLEKLLTEACNLAGSRRLELDRSSLRAWLRPRIDAEAAWWQLASALRGLSDDLTKRSWLRAVPVLEQIARLRRALVPLATKHGDQLRTTITERIADSFLREEGLRSHLLAWRDDSHTTEADRAEASALLEAVSAIAEARDPSNGASSEHDASKELSAISDLRLHGLTAIASLSGFNAPTERAFLAMDEALQGHPDYSGPVCDDVRSLVGQLILFLSHCLDVAPNMAKGYFDFLFETGGAKPLEIELQRACWHTLRLQANGFPQHQILEEVRDIAAGRADIAVVRPGWRMVVEIKRELEDASRDGIRKYLGQAATYELTGPRIGFLVVLDLVSQRGWPLTLADNCWVERIQAAGDSAARMVCVWRIPGARQPPSQIKTPIH</sequence>
<protein>
    <submittedName>
        <fullName evidence="1">Uncharacterized protein</fullName>
    </submittedName>
</protein>
<reference evidence="2" key="1">
    <citation type="submission" date="2016-11" db="EMBL/GenBank/DDBJ databases">
        <title>Comparative genomic and phenotypic analysis of Granulibacter bethesdensis clinical isolates from patients with chronic granulomatous disease.</title>
        <authorList>
            <person name="Zarember K.A."/>
            <person name="Porcella S.F."/>
            <person name="Chu J."/>
            <person name="Ding L."/>
            <person name="Dahlstrom E."/>
            <person name="Barbian K."/>
            <person name="Martens C."/>
            <person name="Sykora L."/>
            <person name="Kramer S."/>
            <person name="Pettinato A.M."/>
            <person name="Hong H."/>
            <person name="Wald G."/>
            <person name="Berg L.J."/>
            <person name="Rogge L.S."/>
            <person name="Greenberg D.E."/>
            <person name="Falcone E.L."/>
            <person name="Neves J.F."/>
            <person name="Simoes M.J."/>
            <person name="Casal M."/>
            <person name="Rodriguez-Lopez F.C."/>
            <person name="Zelazny A."/>
            <person name="Gallin J.I."/>
            <person name="Holland S.M."/>
        </authorList>
    </citation>
    <scope>NUCLEOTIDE SEQUENCE [LARGE SCALE GENOMIC DNA]</scope>
    <source>
        <strain evidence="2">NIH9.1</strain>
    </source>
</reference>
<accession>A0AAC9P8F0</accession>
<organism evidence="1 2">
    <name type="scientific">Granulibacter bethesdensis</name>
    <dbReference type="NCBI Taxonomy" id="364410"/>
    <lineage>
        <taxon>Bacteria</taxon>
        <taxon>Pseudomonadati</taxon>
        <taxon>Pseudomonadota</taxon>
        <taxon>Alphaproteobacteria</taxon>
        <taxon>Acetobacterales</taxon>
        <taxon>Acetobacteraceae</taxon>
        <taxon>Granulibacter</taxon>
    </lineage>
</organism>
<dbReference type="EMBL" id="CP018191">
    <property type="protein sequence ID" value="APH54453.1"/>
    <property type="molecule type" value="Genomic_DNA"/>
</dbReference>
<dbReference type="Proteomes" id="UP000182373">
    <property type="component" value="Chromosome"/>
</dbReference>
<name>A0AAC9P8F0_9PROT</name>
<evidence type="ECO:0000313" key="1">
    <source>
        <dbReference type="EMBL" id="APH54453.1"/>
    </source>
</evidence>
<gene>
    <name evidence="1" type="ORF">GbCGDNIH9_8518</name>
</gene>
<dbReference type="AlphaFoldDB" id="A0AAC9P8F0"/>
<proteinExistence type="predicted"/>